<comment type="caution">
    <text evidence="5">The sequence shown here is derived from an EMBL/GenBank/DDBJ whole genome shotgun (WGS) entry which is preliminary data.</text>
</comment>
<dbReference type="Proteomes" id="UP000004047">
    <property type="component" value="Unassembled WGS sequence"/>
</dbReference>
<dbReference type="Pfam" id="PF01668">
    <property type="entry name" value="SmpB"/>
    <property type="match status" value="1"/>
</dbReference>
<dbReference type="PANTHER" id="PTHR30308">
    <property type="entry name" value="TMRNA-BINDING COMPONENT OF TRANS-TRANSLATION TAGGING COMPLEX"/>
    <property type="match status" value="1"/>
</dbReference>
<dbReference type="PROSITE" id="PS01317">
    <property type="entry name" value="SSRP"/>
    <property type="match status" value="1"/>
</dbReference>
<dbReference type="HOGENOM" id="CLU_108953_0_1_3"/>
<proteinExistence type="inferred from homology"/>
<dbReference type="CDD" id="cd09294">
    <property type="entry name" value="SmpB"/>
    <property type="match status" value="1"/>
</dbReference>
<dbReference type="GO" id="GO:0005829">
    <property type="term" value="C:cytosol"/>
    <property type="evidence" value="ECO:0007669"/>
    <property type="project" value="TreeGrafter"/>
</dbReference>
<feature type="compositionally biased region" description="Polar residues" evidence="4">
    <location>
        <begin position="7"/>
        <end position="25"/>
    </location>
</feature>
<evidence type="ECO:0000256" key="2">
    <source>
        <dbReference type="ARBA" id="ARBA00022884"/>
    </source>
</evidence>
<dbReference type="InterPro" id="IPR023620">
    <property type="entry name" value="SmpB"/>
</dbReference>
<gene>
    <name evidence="3 5" type="primary">smpB</name>
    <name evidence="5" type="ORF">MICAK_2210006</name>
</gene>
<evidence type="ECO:0000256" key="3">
    <source>
        <dbReference type="HAMAP-Rule" id="MF_00023"/>
    </source>
</evidence>
<comment type="function">
    <text evidence="3">Required for rescue of stalled ribosomes mediated by trans-translation. Binds to transfer-messenger RNA (tmRNA), required for stable association of tmRNA with ribosomes. tmRNA and SmpB together mimic tRNA shape, replacing the anticodon stem-loop with SmpB. tmRNA is encoded by the ssrA gene; the 2 termini fold to resemble tRNA(Ala) and it encodes a 'tag peptide', a short internal open reading frame. During trans-translation Ala-aminoacylated tmRNA acts like a tRNA, entering the A-site of stalled ribosomes, displacing the stalled mRNA. The ribosome then switches to translate the ORF on the tmRNA; the nascent peptide is terminated with the 'tag peptide' encoded by the tmRNA and targeted for degradation. The ribosome is freed to recommence translation, which seems to be the essential function of trans-translation.</text>
</comment>
<evidence type="ECO:0000313" key="5">
    <source>
        <dbReference type="EMBL" id="CCI36112.1"/>
    </source>
</evidence>
<feature type="region of interest" description="Disordered" evidence="4">
    <location>
        <begin position="1"/>
        <end position="25"/>
    </location>
</feature>
<dbReference type="NCBIfam" id="NF003843">
    <property type="entry name" value="PRK05422.1"/>
    <property type="match status" value="1"/>
</dbReference>
<evidence type="ECO:0000256" key="1">
    <source>
        <dbReference type="ARBA" id="ARBA00022490"/>
    </source>
</evidence>
<dbReference type="InterPro" id="IPR000037">
    <property type="entry name" value="SsrA-bd_prot"/>
</dbReference>
<dbReference type="InterPro" id="IPR020081">
    <property type="entry name" value="SsrA-bd_prot_CS"/>
</dbReference>
<dbReference type="PANTHER" id="PTHR30308:SF2">
    <property type="entry name" value="SSRA-BINDING PROTEIN"/>
    <property type="match status" value="1"/>
</dbReference>
<reference evidence="5 6" key="1">
    <citation type="submission" date="2012-04" db="EMBL/GenBank/DDBJ databases">
        <authorList>
            <person name="Genoscope - CEA"/>
        </authorList>
    </citation>
    <scope>NUCLEOTIDE SEQUENCE [LARGE SCALE GENOMIC DNA]</scope>
    <source>
        <strain evidence="5 6">9701</strain>
    </source>
</reference>
<comment type="similarity">
    <text evidence="3">Belongs to the SmpB family.</text>
</comment>
<dbReference type="AlphaFoldDB" id="I4IP88"/>
<feature type="region of interest" description="Disordered" evidence="4">
    <location>
        <begin position="171"/>
        <end position="190"/>
    </location>
</feature>
<dbReference type="Gene3D" id="2.40.280.10">
    <property type="match status" value="1"/>
</dbReference>
<dbReference type="NCBIfam" id="TIGR00086">
    <property type="entry name" value="smpB"/>
    <property type="match status" value="1"/>
</dbReference>
<evidence type="ECO:0000256" key="4">
    <source>
        <dbReference type="SAM" id="MobiDB-lite"/>
    </source>
</evidence>
<protein>
    <recommendedName>
        <fullName evidence="3">SsrA-binding protein</fullName>
    </recommendedName>
    <alternativeName>
        <fullName evidence="3">Small protein B</fullName>
    </alternativeName>
</protein>
<dbReference type="GO" id="GO:0070930">
    <property type="term" value="P:trans-translation-dependent protein tagging"/>
    <property type="evidence" value="ECO:0007669"/>
    <property type="project" value="TreeGrafter"/>
</dbReference>
<dbReference type="HAMAP" id="MF_00023">
    <property type="entry name" value="SmpB"/>
    <property type="match status" value="1"/>
</dbReference>
<dbReference type="SUPFAM" id="SSF74982">
    <property type="entry name" value="Small protein B (SmpB)"/>
    <property type="match status" value="1"/>
</dbReference>
<accession>I4IP88</accession>
<keyword evidence="1 3" id="KW-0963">Cytoplasm</keyword>
<dbReference type="GO" id="GO:0003723">
    <property type="term" value="F:RNA binding"/>
    <property type="evidence" value="ECO:0007669"/>
    <property type="project" value="UniProtKB-UniRule"/>
</dbReference>
<keyword evidence="2 3" id="KW-0694">RNA-binding</keyword>
<name>I4IP88_MICAE</name>
<sequence length="190" mass="21998">MGKWGISTKTPTPQHPNTLTPQHPNTPKLFHFSVDYMANQDDKIKIISDNRQARHLYEILETFEAGVQLLGTEVKSVRAGKVNLRDGYVLVRNGEAVLINVHISPYEQSSEYFNHDPRRTRKLLMHKKEISKLIGQVEQKGLTLVPLKMYFKGSWVKISIGLGRGKKLHDKREDLKRRQDQRDMARAMKR</sequence>
<dbReference type="EMBL" id="CAIQ01000137">
    <property type="protein sequence ID" value="CCI36112.1"/>
    <property type="molecule type" value="Genomic_DNA"/>
</dbReference>
<comment type="subcellular location">
    <subcellularLocation>
        <location evidence="3">Cytoplasm</location>
    </subcellularLocation>
    <text evidence="3">The tmRNA-SmpB complex associates with stalled 70S ribosomes.</text>
</comment>
<dbReference type="GO" id="GO:0070929">
    <property type="term" value="P:trans-translation"/>
    <property type="evidence" value="ECO:0007669"/>
    <property type="project" value="UniProtKB-UniRule"/>
</dbReference>
<evidence type="ECO:0000313" key="6">
    <source>
        <dbReference type="Proteomes" id="UP000004047"/>
    </source>
</evidence>
<organism evidence="5 6">
    <name type="scientific">Microcystis aeruginosa PCC 9701</name>
    <dbReference type="NCBI Taxonomy" id="721123"/>
    <lineage>
        <taxon>Bacteria</taxon>
        <taxon>Bacillati</taxon>
        <taxon>Cyanobacteriota</taxon>
        <taxon>Cyanophyceae</taxon>
        <taxon>Oscillatoriophycideae</taxon>
        <taxon>Chroococcales</taxon>
        <taxon>Microcystaceae</taxon>
        <taxon>Microcystis</taxon>
    </lineage>
</organism>